<dbReference type="AlphaFoldDB" id="M2N7N4"/>
<reference evidence="3 4" key="1">
    <citation type="journal article" date="2012" name="PLoS Pathog.">
        <title>Diverse lifestyles and strategies of plant pathogenesis encoded in the genomes of eighteen Dothideomycetes fungi.</title>
        <authorList>
            <person name="Ohm R.A."/>
            <person name="Feau N."/>
            <person name="Henrissat B."/>
            <person name="Schoch C.L."/>
            <person name="Horwitz B.A."/>
            <person name="Barry K.W."/>
            <person name="Condon B.J."/>
            <person name="Copeland A.C."/>
            <person name="Dhillon B."/>
            <person name="Glaser F."/>
            <person name="Hesse C.N."/>
            <person name="Kosti I."/>
            <person name="LaButti K."/>
            <person name="Lindquist E.A."/>
            <person name="Lucas S."/>
            <person name="Salamov A.A."/>
            <person name="Bradshaw R.E."/>
            <person name="Ciuffetti L."/>
            <person name="Hamelin R.C."/>
            <person name="Kema G.H.J."/>
            <person name="Lawrence C."/>
            <person name="Scott J.A."/>
            <person name="Spatafora J.W."/>
            <person name="Turgeon B.G."/>
            <person name="de Wit P.J.G.M."/>
            <person name="Zhong S."/>
            <person name="Goodwin S.B."/>
            <person name="Grigoriev I.V."/>
        </authorList>
    </citation>
    <scope>NUCLEOTIDE SEQUENCE [LARGE SCALE GENOMIC DNA]</scope>
    <source>
        <strain evidence="3 4">UAMH 10762</strain>
    </source>
</reference>
<organism evidence="3 4">
    <name type="scientific">Baudoinia panamericana (strain UAMH 10762)</name>
    <name type="common">Angels' share fungus</name>
    <name type="synonym">Baudoinia compniacensis (strain UAMH 10762)</name>
    <dbReference type="NCBI Taxonomy" id="717646"/>
    <lineage>
        <taxon>Eukaryota</taxon>
        <taxon>Fungi</taxon>
        <taxon>Dikarya</taxon>
        <taxon>Ascomycota</taxon>
        <taxon>Pezizomycotina</taxon>
        <taxon>Dothideomycetes</taxon>
        <taxon>Dothideomycetidae</taxon>
        <taxon>Mycosphaerellales</taxon>
        <taxon>Teratosphaeriaceae</taxon>
        <taxon>Baudoinia</taxon>
    </lineage>
</organism>
<dbReference type="STRING" id="717646.M2N7N4"/>
<evidence type="ECO:0000313" key="3">
    <source>
        <dbReference type="EMBL" id="EMC94815.1"/>
    </source>
</evidence>
<evidence type="ECO:0000313" key="4">
    <source>
        <dbReference type="Proteomes" id="UP000011761"/>
    </source>
</evidence>
<dbReference type="HOGENOM" id="CLU_003608_0_0_1"/>
<feature type="chain" id="PRO_5004022321" description="Endonuclease/exonuclease/phosphatase domain-containing protein" evidence="1">
    <location>
        <begin position="20"/>
        <end position="621"/>
    </location>
</feature>
<dbReference type="PANTHER" id="PTHR42834:SF1">
    <property type="entry name" value="ENDONUCLEASE_EXONUCLEASE_PHOSPHATASE FAMILY PROTEIN (AFU_ORTHOLOGUE AFUA_3G09210)"/>
    <property type="match status" value="1"/>
</dbReference>
<dbReference type="EMBL" id="KB445558">
    <property type="protein sequence ID" value="EMC94815.1"/>
    <property type="molecule type" value="Genomic_DNA"/>
</dbReference>
<dbReference type="InterPro" id="IPR036691">
    <property type="entry name" value="Endo/exonu/phosph_ase_sf"/>
</dbReference>
<dbReference type="OMA" id="LWVTVKP"/>
<dbReference type="Pfam" id="PF03372">
    <property type="entry name" value="Exo_endo_phos"/>
    <property type="match status" value="1"/>
</dbReference>
<dbReference type="eggNOG" id="ENOG502QV0U">
    <property type="taxonomic scope" value="Eukaryota"/>
</dbReference>
<feature type="signal peptide" evidence="1">
    <location>
        <begin position="1"/>
        <end position="19"/>
    </location>
</feature>
<dbReference type="Proteomes" id="UP000011761">
    <property type="component" value="Unassembled WGS sequence"/>
</dbReference>
<keyword evidence="1" id="KW-0732">Signal</keyword>
<dbReference type="GO" id="GO:0003824">
    <property type="term" value="F:catalytic activity"/>
    <property type="evidence" value="ECO:0007669"/>
    <property type="project" value="InterPro"/>
</dbReference>
<keyword evidence="4" id="KW-1185">Reference proteome</keyword>
<sequence length="621" mass="66516">MKFLSLAALSASIAACVSAITIAEINGNRFISPYKGQTVTGVQGLVTAKGPNGFWIRSTTPDTDDVTSESIYVYGRAGLPNATVGNVVSLNGRVTEYRSTSTYLYLTEIDTPKNITTLSTGNTVTPLQLGQQSLISTLLGKTSLNPPTQQYTSLDNGDVFGLPGNTSLVSVANPVLQPKQYGLDFWESINGELVTIKNPSAISRPNTYGETWVIGGNWIVTGKNSRGSLTATPRDGNPEGIIIGDPLDGTDNPKDVKLGDQLADITGIVTYTYGFYYVLPTTKITITTPKQPEFPPPTRLTSSGRCSGITIGQYNVENLSPQSALLDDIAQQIVTYLKTPDLLFVQEIQDDNGATNNGVVNANVTLSTLTAAINAAGSKVNYSYVDIDPVNNQDGGQPGGNIRVAYLYNPAVIRPHNPNPGSSTDANEVLPGPELKYNPGRIDPANPAWVDSRKPLAAAWETLDGKNKFFTVNVHWIAKLGGSSIQGDARPPTNGGVDERHLQAQVTGNFIAQILAQDRNAAVIAAGDYNEFSWVEPLQTFASVSGLKDLDDATLTPPLERYTYTFGANTEQLDHMYVSPKVALLLPQFEHVHVSSWVTDADVVSDHDPSVAKLNVCAGLL</sequence>
<dbReference type="PROSITE" id="PS51257">
    <property type="entry name" value="PROKAR_LIPOPROTEIN"/>
    <property type="match status" value="1"/>
</dbReference>
<gene>
    <name evidence="3" type="ORF">BAUCODRAFT_25924</name>
</gene>
<dbReference type="SUPFAM" id="SSF56219">
    <property type="entry name" value="DNase I-like"/>
    <property type="match status" value="1"/>
</dbReference>
<feature type="domain" description="Endonuclease/exonuclease/phosphatase" evidence="2">
    <location>
        <begin position="313"/>
        <end position="607"/>
    </location>
</feature>
<protein>
    <recommendedName>
        <fullName evidence="2">Endonuclease/exonuclease/phosphatase domain-containing protein</fullName>
    </recommendedName>
</protein>
<dbReference type="GeneID" id="19110356"/>
<dbReference type="OrthoDB" id="47488at2759"/>
<proteinExistence type="predicted"/>
<name>M2N7N4_BAUPA</name>
<dbReference type="PANTHER" id="PTHR42834">
    <property type="entry name" value="ENDONUCLEASE/EXONUCLEASE/PHOSPHATASE FAMILY PROTEIN (AFU_ORTHOLOGUE AFUA_3G09210)"/>
    <property type="match status" value="1"/>
</dbReference>
<dbReference type="KEGG" id="bcom:BAUCODRAFT_25924"/>
<evidence type="ECO:0000256" key="1">
    <source>
        <dbReference type="SAM" id="SignalP"/>
    </source>
</evidence>
<dbReference type="InterPro" id="IPR005135">
    <property type="entry name" value="Endo/exonuclease/phosphatase"/>
</dbReference>
<dbReference type="CDD" id="cd04486">
    <property type="entry name" value="YhcR_OBF_like"/>
    <property type="match status" value="1"/>
</dbReference>
<accession>M2N7N4</accession>
<dbReference type="RefSeq" id="XP_007677971.1">
    <property type="nucleotide sequence ID" value="XM_007679781.1"/>
</dbReference>
<dbReference type="Gene3D" id="3.60.10.10">
    <property type="entry name" value="Endonuclease/exonuclease/phosphatase"/>
    <property type="match status" value="1"/>
</dbReference>
<evidence type="ECO:0000259" key="2">
    <source>
        <dbReference type="Pfam" id="PF03372"/>
    </source>
</evidence>